<name>A0ABW3MRT8_9PSEU</name>
<accession>A0ABW3MRT8</accession>
<proteinExistence type="predicted"/>
<reference evidence="2" key="1">
    <citation type="journal article" date="2019" name="Int. J. Syst. Evol. Microbiol.">
        <title>The Global Catalogue of Microorganisms (GCM) 10K type strain sequencing project: providing services to taxonomists for standard genome sequencing and annotation.</title>
        <authorList>
            <consortium name="The Broad Institute Genomics Platform"/>
            <consortium name="The Broad Institute Genome Sequencing Center for Infectious Disease"/>
            <person name="Wu L."/>
            <person name="Ma J."/>
        </authorList>
    </citation>
    <scope>NUCLEOTIDE SEQUENCE [LARGE SCALE GENOMIC DNA]</scope>
    <source>
        <strain evidence="2">JCM 31486</strain>
    </source>
</reference>
<evidence type="ECO:0000313" key="1">
    <source>
        <dbReference type="EMBL" id="MFD1052074.1"/>
    </source>
</evidence>
<sequence length="69" mass="7966">MEHELDPMYLVPGVREALGPRGRFTQPTHDDGSKIDYLFTWGGTATFEYAYTRPSTYSDHYLYAARVVF</sequence>
<dbReference type="InterPro" id="IPR036691">
    <property type="entry name" value="Endo/exonu/phosph_ase_sf"/>
</dbReference>
<gene>
    <name evidence="1" type="ORF">ACFQ1S_44135</name>
</gene>
<feature type="non-terminal residue" evidence="1">
    <location>
        <position position="1"/>
    </location>
</feature>
<dbReference type="EMBL" id="JBHTIS010004107">
    <property type="protein sequence ID" value="MFD1052074.1"/>
    <property type="molecule type" value="Genomic_DNA"/>
</dbReference>
<protein>
    <submittedName>
        <fullName evidence="1">Uncharacterized protein</fullName>
    </submittedName>
</protein>
<dbReference type="Proteomes" id="UP001597045">
    <property type="component" value="Unassembled WGS sequence"/>
</dbReference>
<dbReference type="Gene3D" id="3.60.10.10">
    <property type="entry name" value="Endonuclease/exonuclease/phosphatase"/>
    <property type="match status" value="1"/>
</dbReference>
<keyword evidence="2" id="KW-1185">Reference proteome</keyword>
<organism evidence="1 2">
    <name type="scientific">Kibdelosporangium lantanae</name>
    <dbReference type="NCBI Taxonomy" id="1497396"/>
    <lineage>
        <taxon>Bacteria</taxon>
        <taxon>Bacillati</taxon>
        <taxon>Actinomycetota</taxon>
        <taxon>Actinomycetes</taxon>
        <taxon>Pseudonocardiales</taxon>
        <taxon>Pseudonocardiaceae</taxon>
        <taxon>Kibdelosporangium</taxon>
    </lineage>
</organism>
<comment type="caution">
    <text evidence="1">The sequence shown here is derived from an EMBL/GenBank/DDBJ whole genome shotgun (WGS) entry which is preliminary data.</text>
</comment>
<evidence type="ECO:0000313" key="2">
    <source>
        <dbReference type="Proteomes" id="UP001597045"/>
    </source>
</evidence>